<evidence type="ECO:0000256" key="1">
    <source>
        <dbReference type="SAM" id="SignalP"/>
    </source>
</evidence>
<gene>
    <name evidence="2" type="ORF">GWC95_00050</name>
</gene>
<reference evidence="2 3" key="1">
    <citation type="submission" date="2020-01" db="EMBL/GenBank/DDBJ databases">
        <title>Genome analysis.</title>
        <authorList>
            <person name="Wu S."/>
            <person name="Wang G."/>
        </authorList>
    </citation>
    <scope>NUCLEOTIDE SEQUENCE [LARGE SCALE GENOMIC DNA]</scope>
    <source>
        <strain evidence="2 3">SYL130</strain>
    </source>
</reference>
<dbReference type="RefSeq" id="WP_161816628.1">
    <property type="nucleotide sequence ID" value="NZ_JAACJS010000002.1"/>
</dbReference>
<keyword evidence="3" id="KW-1185">Reference proteome</keyword>
<evidence type="ECO:0000313" key="3">
    <source>
        <dbReference type="Proteomes" id="UP000753802"/>
    </source>
</evidence>
<dbReference type="Proteomes" id="UP000753802">
    <property type="component" value="Unassembled WGS sequence"/>
</dbReference>
<proteinExistence type="predicted"/>
<keyword evidence="1" id="KW-0732">Signal</keyword>
<feature type="chain" id="PRO_5045735263" evidence="1">
    <location>
        <begin position="22"/>
        <end position="611"/>
    </location>
</feature>
<protein>
    <submittedName>
        <fullName evidence="2">Gliding motility-associated C-terminal domain-containing protein</fullName>
    </submittedName>
</protein>
<comment type="caution">
    <text evidence="2">The sequence shown here is derived from an EMBL/GenBank/DDBJ whole genome shotgun (WGS) entry which is preliminary data.</text>
</comment>
<sequence length="611" mass="65360">MIRKRISYKNLLLRASLVLQACCVLGGRMHAQSTTTFGVTVFSNAGVYAHDKAQVGIMSDVTNNGIFGSVPGSVVNMGGAKWTNGNGSSLPDELGIASFSGVGGVFRFISNNRPQSVVPNFTLAGRTGVSFPNLAINNPFGLTLESDAHIRNNLHFENGIIWINGNNLLVGTTGPGTITGYSDKRFVGTGNTTRGGFLYRSKVSGASGNVVFPIGPQAGSYSPLSIMYNATTPQDIHVRAFDDVYSAAFIGTKGSPLNVQQTWMIGQEDTVSVASILALQHMEAREGAAFTAHRGDSYVSMYDFVKRAWDTLPPSGVGPGSITSTFPPLGNAFVNTRALNAIGLTTYLTKSTHLAADSLVIGKGALQPVRQPDGSFVVTFQFFVRNEGLYRADSLEVLDSLDKVFKTSMSFSVSSVAATGNLKPNSGFDGVTSTNLLLKTSTIAPNVTDTITLVLNVRTSGKEEYYYNTAVVQGVLNGFNNSQYLFKNHSVNGFAPPLPGARPVPTPVVLTEAKYVMPQGFSPNGDGVNDYFIIGNLGNAKASLFIFDKNGVYVYKNNNYKNDWDGTNNQNVGGGLSNQKIADGTYFYKAVITDTATGKQETYNGFISVWK</sequence>
<organism evidence="2 3">
    <name type="scientific">Sediminibacterium roseum</name>
    <dbReference type="NCBI Taxonomy" id="1978412"/>
    <lineage>
        <taxon>Bacteria</taxon>
        <taxon>Pseudomonadati</taxon>
        <taxon>Bacteroidota</taxon>
        <taxon>Chitinophagia</taxon>
        <taxon>Chitinophagales</taxon>
        <taxon>Chitinophagaceae</taxon>
        <taxon>Sediminibacterium</taxon>
    </lineage>
</organism>
<dbReference type="Pfam" id="PF13585">
    <property type="entry name" value="CHU_C"/>
    <property type="match status" value="1"/>
</dbReference>
<evidence type="ECO:0000313" key="2">
    <source>
        <dbReference type="EMBL" id="NCI48290.1"/>
    </source>
</evidence>
<feature type="signal peptide" evidence="1">
    <location>
        <begin position="1"/>
        <end position="21"/>
    </location>
</feature>
<dbReference type="EMBL" id="JAACJS010000002">
    <property type="protein sequence ID" value="NCI48290.1"/>
    <property type="molecule type" value="Genomic_DNA"/>
</dbReference>
<name>A0ABW9ZT66_9BACT</name>
<accession>A0ABW9ZT66</accession>